<keyword evidence="17" id="KW-0464">Manganese</keyword>
<dbReference type="PRINTS" id="PR02050">
    <property type="entry name" value="B14GALTRFASE"/>
</dbReference>
<evidence type="ECO:0000256" key="20">
    <source>
        <dbReference type="ARBA" id="ARBA00038908"/>
    </source>
</evidence>
<keyword evidence="7" id="KW-0812">Transmembrane</keyword>
<dbReference type="InterPro" id="IPR027791">
    <property type="entry name" value="Galactosyl_T_C"/>
</dbReference>
<keyword evidence="10" id="KW-0735">Signal-anchor</keyword>
<keyword evidence="8" id="KW-0479">Metal-binding</keyword>
<keyword evidence="11" id="KW-1133">Transmembrane helix</keyword>
<evidence type="ECO:0000256" key="13">
    <source>
        <dbReference type="ARBA" id="ARBA00023098"/>
    </source>
</evidence>
<keyword evidence="14" id="KW-0472">Membrane</keyword>
<evidence type="ECO:0000256" key="24">
    <source>
        <dbReference type="ARBA" id="ARBA00041655"/>
    </source>
</evidence>
<dbReference type="PROSITE" id="PS51450">
    <property type="entry name" value="LRR"/>
    <property type="match status" value="2"/>
</dbReference>
<dbReference type="Pfam" id="PF02709">
    <property type="entry name" value="Glyco_transf_7C"/>
    <property type="match status" value="1"/>
</dbReference>
<dbReference type="GO" id="GO:0032580">
    <property type="term" value="C:Golgi cisterna membrane"/>
    <property type="evidence" value="ECO:0007669"/>
    <property type="project" value="UniProtKB-SubCell"/>
</dbReference>
<dbReference type="GO" id="GO:0046872">
    <property type="term" value="F:metal ion binding"/>
    <property type="evidence" value="ECO:0007669"/>
    <property type="project" value="UniProtKB-KW"/>
</dbReference>
<dbReference type="InterPro" id="IPR027995">
    <property type="entry name" value="Galactosyl_T_N"/>
</dbReference>
<keyword evidence="12" id="KW-0333">Golgi apparatus</keyword>
<dbReference type="OrthoDB" id="10016069at2759"/>
<comment type="catalytic activity">
    <reaction evidence="33">
        <text>a beta-D-GlcNAc-(1-&gt;3)-beta-D-Gal-(1-&gt;4)-beta-D-Glc-(1&lt;-&gt;1)-Cer(d18:1(4E)) + UDP-alpha-D-galactose = a neolactoside nLc4Cer(d18:1(4E)) + UDP + H(+)</text>
        <dbReference type="Rhea" id="RHEA:31499"/>
        <dbReference type="ChEBI" id="CHEBI:15378"/>
        <dbReference type="ChEBI" id="CHEBI:17006"/>
        <dbReference type="ChEBI" id="CHEBI:17103"/>
        <dbReference type="ChEBI" id="CHEBI:58223"/>
        <dbReference type="ChEBI" id="CHEBI:66914"/>
        <dbReference type="EC" id="2.4.1.275"/>
    </reaction>
    <physiologicalReaction direction="left-to-right" evidence="33">
        <dbReference type="Rhea" id="RHEA:31500"/>
    </physiologicalReaction>
</comment>
<evidence type="ECO:0000256" key="19">
    <source>
        <dbReference type="ARBA" id="ARBA00038891"/>
    </source>
</evidence>
<evidence type="ECO:0000256" key="28">
    <source>
        <dbReference type="ARBA" id="ARBA00042716"/>
    </source>
</evidence>
<evidence type="ECO:0000256" key="4">
    <source>
        <dbReference type="ARBA" id="ARBA00022614"/>
    </source>
</evidence>
<evidence type="ECO:0000256" key="29">
    <source>
        <dbReference type="ARBA" id="ARBA00047896"/>
    </source>
</evidence>
<evidence type="ECO:0000256" key="18">
    <source>
        <dbReference type="ARBA" id="ARBA00037536"/>
    </source>
</evidence>
<name>A0A8T2NJB1_9TELE</name>
<dbReference type="GO" id="GO:0005975">
    <property type="term" value="P:carbohydrate metabolic process"/>
    <property type="evidence" value="ECO:0007669"/>
    <property type="project" value="InterPro"/>
</dbReference>
<evidence type="ECO:0000256" key="6">
    <source>
        <dbReference type="ARBA" id="ARBA00022679"/>
    </source>
</evidence>
<evidence type="ECO:0000256" key="15">
    <source>
        <dbReference type="ARBA" id="ARBA00023157"/>
    </source>
</evidence>
<feature type="domain" description="Galactosyltransferase C-terminal" evidence="35">
    <location>
        <begin position="570"/>
        <end position="624"/>
    </location>
</feature>
<feature type="compositionally biased region" description="Basic and acidic residues" evidence="34">
    <location>
        <begin position="693"/>
        <end position="702"/>
    </location>
</feature>
<dbReference type="GO" id="GO:0006682">
    <property type="term" value="P:galactosylceramide biosynthetic process"/>
    <property type="evidence" value="ECO:0007669"/>
    <property type="project" value="TreeGrafter"/>
</dbReference>
<organism evidence="37 38">
    <name type="scientific">Albula glossodonta</name>
    <name type="common">roundjaw bonefish</name>
    <dbReference type="NCBI Taxonomy" id="121402"/>
    <lineage>
        <taxon>Eukaryota</taxon>
        <taxon>Metazoa</taxon>
        <taxon>Chordata</taxon>
        <taxon>Craniata</taxon>
        <taxon>Vertebrata</taxon>
        <taxon>Euteleostomi</taxon>
        <taxon>Actinopterygii</taxon>
        <taxon>Neopterygii</taxon>
        <taxon>Teleostei</taxon>
        <taxon>Albuliformes</taxon>
        <taxon>Albulidae</taxon>
        <taxon>Albula</taxon>
    </lineage>
</organism>
<keyword evidence="9" id="KW-0677">Repeat</keyword>
<evidence type="ECO:0000256" key="27">
    <source>
        <dbReference type="ARBA" id="ARBA00042172"/>
    </source>
</evidence>
<dbReference type="Pfam" id="PF13733">
    <property type="entry name" value="Glyco_transf_7N"/>
    <property type="match status" value="1"/>
</dbReference>
<evidence type="ECO:0000256" key="26">
    <source>
        <dbReference type="ARBA" id="ARBA00041980"/>
    </source>
</evidence>
<evidence type="ECO:0000256" key="21">
    <source>
        <dbReference type="ARBA" id="ARBA00039032"/>
    </source>
</evidence>
<protein>
    <recommendedName>
        <fullName evidence="22">Beta-1,4-galactosyltransferase 3</fullName>
        <ecNumber evidence="21">2.4.1.275</ecNumber>
        <ecNumber evidence="20">2.4.1.38</ecNumber>
        <ecNumber evidence="19">2.4.1.90</ecNumber>
    </recommendedName>
    <alternativeName>
        <fullName evidence="23">Beta-N-acetylglucosaminylglycopeptide beta-1,4-galactosyltransferase</fullName>
    </alternativeName>
    <alternativeName>
        <fullName evidence="27">N-acetyllactosamine synthase</fullName>
    </alternativeName>
    <alternativeName>
        <fullName evidence="24">Nal synthase</fullName>
    </alternativeName>
    <alternativeName>
        <fullName evidence="28">Neolactotriaosylceramide beta-1,4-galactosyltransferase</fullName>
    </alternativeName>
    <alternativeName>
        <fullName evidence="26">UDP-Gal:beta-GlcNAc beta-1,4-galactosyltransferase 3</fullName>
    </alternativeName>
    <alternativeName>
        <fullName evidence="25">UDP-galactose:beta-N-acetylglucosamine beta-1,4-galactosyltransferase 3</fullName>
    </alternativeName>
</protein>
<dbReference type="GO" id="GO:0003945">
    <property type="term" value="F:N-acetyllactosamine synthase activity"/>
    <property type="evidence" value="ECO:0007669"/>
    <property type="project" value="UniProtKB-EC"/>
</dbReference>
<evidence type="ECO:0000256" key="1">
    <source>
        <dbReference type="ARBA" id="ARBA00004447"/>
    </source>
</evidence>
<evidence type="ECO:0000313" key="38">
    <source>
        <dbReference type="Proteomes" id="UP000824540"/>
    </source>
</evidence>
<evidence type="ECO:0000256" key="32">
    <source>
        <dbReference type="ARBA" id="ARBA00049413"/>
    </source>
</evidence>
<comment type="similarity">
    <text evidence="3">Belongs to the glycosyltransferase 7 family.</text>
</comment>
<dbReference type="PANTHER" id="PTHR19300:SF33">
    <property type="entry name" value="BETA-1,4-GALACTOSYLTRANSFERASE 3"/>
    <property type="match status" value="1"/>
</dbReference>
<evidence type="ECO:0000256" key="3">
    <source>
        <dbReference type="ARBA" id="ARBA00005735"/>
    </source>
</evidence>
<dbReference type="GO" id="GO:0003831">
    <property type="term" value="F:beta-N-acetylglucosaminylglycopeptide beta-1,4-galactosyltransferase activity"/>
    <property type="evidence" value="ECO:0007669"/>
    <property type="project" value="UniProtKB-EC"/>
</dbReference>
<keyword evidence="6" id="KW-0808">Transferase</keyword>
<evidence type="ECO:0000256" key="31">
    <source>
        <dbReference type="ARBA" id="ARBA00048852"/>
    </source>
</evidence>
<evidence type="ECO:0000256" key="11">
    <source>
        <dbReference type="ARBA" id="ARBA00022989"/>
    </source>
</evidence>
<evidence type="ECO:0000256" key="16">
    <source>
        <dbReference type="ARBA" id="ARBA00023180"/>
    </source>
</evidence>
<evidence type="ECO:0000256" key="30">
    <source>
        <dbReference type="ARBA" id="ARBA00048016"/>
    </source>
</evidence>
<evidence type="ECO:0000256" key="10">
    <source>
        <dbReference type="ARBA" id="ARBA00022968"/>
    </source>
</evidence>
<evidence type="ECO:0000256" key="7">
    <source>
        <dbReference type="ARBA" id="ARBA00022692"/>
    </source>
</evidence>
<dbReference type="SUPFAM" id="SSF53448">
    <property type="entry name" value="Nucleotide-diphospho-sugar transferases"/>
    <property type="match status" value="1"/>
</dbReference>
<dbReference type="PANTHER" id="PTHR19300">
    <property type="entry name" value="BETA-1,4-GALACTOSYLTRANSFERASE"/>
    <property type="match status" value="1"/>
</dbReference>
<dbReference type="AlphaFoldDB" id="A0A8T2NJB1"/>
<keyword evidence="13" id="KW-0443">Lipid metabolism</keyword>
<gene>
    <name evidence="37" type="ORF">JZ751_021781</name>
</gene>
<comment type="function">
    <text evidence="18">Responsible for the synthesis of complex-type N-linked oligosaccharides in many glycoproteins as well as the carbohydrate moieties of glycolipids.</text>
</comment>
<comment type="pathway">
    <text evidence="2">Protein modification; protein glycosylation.</text>
</comment>
<evidence type="ECO:0000256" key="9">
    <source>
        <dbReference type="ARBA" id="ARBA00022737"/>
    </source>
</evidence>
<keyword evidence="15" id="KW-1015">Disulfide bond</keyword>
<dbReference type="SUPFAM" id="SSF52058">
    <property type="entry name" value="L domain-like"/>
    <property type="match status" value="1"/>
</dbReference>
<reference evidence="37" key="1">
    <citation type="thesis" date="2021" institute="BYU ScholarsArchive" country="Provo, UT, USA">
        <title>Applications of and Algorithms for Genome Assembly and Genomic Analyses with an Emphasis on Marine Teleosts.</title>
        <authorList>
            <person name="Pickett B.D."/>
        </authorList>
    </citation>
    <scope>NUCLEOTIDE SEQUENCE</scope>
    <source>
        <strain evidence="37">HI-2016</strain>
    </source>
</reference>
<dbReference type="Pfam" id="PF13855">
    <property type="entry name" value="LRR_8"/>
    <property type="match status" value="3"/>
</dbReference>
<evidence type="ECO:0000256" key="34">
    <source>
        <dbReference type="SAM" id="MobiDB-lite"/>
    </source>
</evidence>
<dbReference type="InterPro" id="IPR003591">
    <property type="entry name" value="Leu-rich_rpt_typical-subtyp"/>
</dbReference>
<dbReference type="Gene3D" id="3.80.10.10">
    <property type="entry name" value="Ribonuclease Inhibitor"/>
    <property type="match status" value="1"/>
</dbReference>
<keyword evidence="5" id="KW-0328">Glycosyltransferase</keyword>
<accession>A0A8T2NJB1</accession>
<comment type="catalytic activity">
    <reaction evidence="31">
        <text>a beta-D-glucosylceramide + UDP-alpha-D-galactose = a beta-D-galactosyl-(1-&gt;4)-beta-D-glucosyl-(1&lt;-&gt;1)-ceramide + UDP + H(+)</text>
        <dbReference type="Rhea" id="RHEA:62552"/>
        <dbReference type="ChEBI" id="CHEBI:15378"/>
        <dbReference type="ChEBI" id="CHEBI:58223"/>
        <dbReference type="ChEBI" id="CHEBI:66914"/>
        <dbReference type="ChEBI" id="CHEBI:79208"/>
        <dbReference type="ChEBI" id="CHEBI:83264"/>
    </reaction>
    <physiologicalReaction direction="left-to-right" evidence="31">
        <dbReference type="Rhea" id="RHEA:62553"/>
    </physiologicalReaction>
</comment>
<dbReference type="SMART" id="SM00369">
    <property type="entry name" value="LRR_TYP"/>
    <property type="match status" value="6"/>
</dbReference>
<evidence type="ECO:0000256" key="2">
    <source>
        <dbReference type="ARBA" id="ARBA00004922"/>
    </source>
</evidence>
<dbReference type="EC" id="2.4.1.275" evidence="21"/>
<evidence type="ECO:0000256" key="14">
    <source>
        <dbReference type="ARBA" id="ARBA00023136"/>
    </source>
</evidence>
<dbReference type="InterPro" id="IPR003859">
    <property type="entry name" value="Galactosyl_T"/>
</dbReference>
<dbReference type="InterPro" id="IPR032675">
    <property type="entry name" value="LRR_dom_sf"/>
</dbReference>
<dbReference type="EC" id="2.4.1.90" evidence="19"/>
<dbReference type="Proteomes" id="UP000824540">
    <property type="component" value="Unassembled WGS sequence"/>
</dbReference>
<comment type="catalytic activity">
    <reaction evidence="30">
        <text>a neolactoside IV(3)-beta-GlcNAc-nLc4Cer + UDP-alpha-D-galactose = a neolactoside nLc6Cer + UDP + H(+)</text>
        <dbReference type="Rhea" id="RHEA:62548"/>
        <dbReference type="ChEBI" id="CHEBI:15378"/>
        <dbReference type="ChEBI" id="CHEBI:58223"/>
        <dbReference type="ChEBI" id="CHEBI:66914"/>
        <dbReference type="ChEBI" id="CHEBI:90357"/>
        <dbReference type="ChEBI" id="CHEBI:144378"/>
    </reaction>
    <physiologicalReaction direction="left-to-right" evidence="30">
        <dbReference type="Rhea" id="RHEA:62549"/>
    </physiologicalReaction>
</comment>
<evidence type="ECO:0000256" key="22">
    <source>
        <dbReference type="ARBA" id="ARBA00039532"/>
    </source>
</evidence>
<evidence type="ECO:0000313" key="37">
    <source>
        <dbReference type="EMBL" id="KAG9340329.1"/>
    </source>
</evidence>
<evidence type="ECO:0000256" key="25">
    <source>
        <dbReference type="ARBA" id="ARBA00041957"/>
    </source>
</evidence>
<comment type="subcellular location">
    <subcellularLocation>
        <location evidence="1">Golgi apparatus</location>
        <location evidence="1">Golgi stack membrane</location>
        <topology evidence="1">Single-pass type II membrane protein</topology>
    </subcellularLocation>
</comment>
<feature type="domain" description="Galactosyltransferase N-terminal" evidence="36">
    <location>
        <begin position="453"/>
        <end position="537"/>
    </location>
</feature>
<evidence type="ECO:0000256" key="12">
    <source>
        <dbReference type="ARBA" id="ARBA00023034"/>
    </source>
</evidence>
<comment type="catalytic activity">
    <reaction evidence="32">
        <text>N-acetyl-D-glucosamine + UDP-alpha-D-galactose = beta-D-galactosyl-(1-&gt;4)-N-acetyl-D-glucosamine + UDP + H(+)</text>
        <dbReference type="Rhea" id="RHEA:17745"/>
        <dbReference type="ChEBI" id="CHEBI:15378"/>
        <dbReference type="ChEBI" id="CHEBI:58223"/>
        <dbReference type="ChEBI" id="CHEBI:60152"/>
        <dbReference type="ChEBI" id="CHEBI:66914"/>
        <dbReference type="ChEBI" id="CHEBI:506227"/>
        <dbReference type="EC" id="2.4.1.90"/>
    </reaction>
    <physiologicalReaction direction="left-to-right" evidence="32">
        <dbReference type="Rhea" id="RHEA:17746"/>
    </physiologicalReaction>
</comment>
<dbReference type="EMBL" id="JAFBMS010000044">
    <property type="protein sequence ID" value="KAG9340329.1"/>
    <property type="molecule type" value="Genomic_DNA"/>
</dbReference>
<evidence type="ECO:0000259" key="35">
    <source>
        <dbReference type="Pfam" id="PF02709"/>
    </source>
</evidence>
<evidence type="ECO:0000256" key="23">
    <source>
        <dbReference type="ARBA" id="ARBA00041551"/>
    </source>
</evidence>
<proteinExistence type="inferred from homology"/>
<dbReference type="Gene3D" id="3.90.550.10">
    <property type="entry name" value="Spore Coat Polysaccharide Biosynthesis Protein SpsA, Chain A"/>
    <property type="match status" value="1"/>
</dbReference>
<keyword evidence="38" id="KW-1185">Reference proteome</keyword>
<keyword evidence="4" id="KW-0433">Leucine-rich repeat</keyword>
<dbReference type="InterPro" id="IPR029044">
    <property type="entry name" value="Nucleotide-diphossugar_trans"/>
</dbReference>
<evidence type="ECO:0000259" key="36">
    <source>
        <dbReference type="Pfam" id="PF13733"/>
    </source>
</evidence>
<keyword evidence="16" id="KW-0325">Glycoprotein</keyword>
<evidence type="ECO:0000256" key="17">
    <source>
        <dbReference type="ARBA" id="ARBA00023211"/>
    </source>
</evidence>
<evidence type="ECO:0000256" key="5">
    <source>
        <dbReference type="ARBA" id="ARBA00022676"/>
    </source>
</evidence>
<evidence type="ECO:0000256" key="8">
    <source>
        <dbReference type="ARBA" id="ARBA00022723"/>
    </source>
</evidence>
<feature type="region of interest" description="Disordered" evidence="34">
    <location>
        <begin position="665"/>
        <end position="702"/>
    </location>
</feature>
<evidence type="ECO:0000256" key="33">
    <source>
        <dbReference type="ARBA" id="ARBA00049446"/>
    </source>
</evidence>
<dbReference type="InterPro" id="IPR001611">
    <property type="entry name" value="Leu-rich_rpt"/>
</dbReference>
<sequence>MGFWKASRHAVGVGGGGVRDDTGARVELSQLQLEERSSRQPADPLIDQSHPSCMVFGSKQISPFQGLTIVPYDIPKDTRLLDLQNNYITELREHDFKGLNNLYALILRNNMIARVHPRAFLPLERMQKLYFSHNYLTTVPKNLPASLVELRIHDNRIRKVTTDAFAGLHNMNCIEMGGNPLQNSGFEPGAFRDLRLSYLRISEAKLTGVPKDLPYTLHELHLDHNQIQAIELEDLSSYTDLYRLGLGFNRIRNIEAGSLYYLPNLRELHLDNNRLNKVPVGLPEMKYLQVVYLHSNNISKVDVNDFCPRGFGMKKTFYNGISLFSNPIKYWEVQPATFRCVSSRHAIQFGRSTQGTLTRSEPDPTRLHPTAIKFWRGLDSPCTLSLLVVFQLAFVLYFSLGGFHGLASFLALSAQQEFDYSRAHDVYTNLSRLEELSKYFYAEYLSALFVNPRPPPKVGPVSVRLASPRSMDEIWKRNPLVSPGGHYQPPNCESRHLTAIIIPYRDRLSHLRSLLYHLHPFLQRQQLHYRIYVVHQALKDEEWDCLFLHDVDLLPENDHNTYTCNSQYPTHMSVAMDKFRYKLPYSQYFGGVSALTPDQYLRMNGFPNRYWGWGGEDDDIAARFDLLMKTRSSWRSDGLNTLTYTLLSKQLERLYTNLSVNIGDDPVRKAPLPPAKPPGKNVDVASANAVRQAHHESTNKTS</sequence>
<comment type="caution">
    <text evidence="37">The sequence shown here is derived from an EMBL/GenBank/DDBJ whole genome shotgun (WGS) entry which is preliminary data.</text>
</comment>
<comment type="catalytic activity">
    <reaction evidence="29">
        <text>an N-acetyl-beta-D-glucosaminyl derivative + UDP-alpha-D-galactose = a beta-D-galactosyl-(1-&gt;4)-N-acetyl-beta-D-glucosaminyl derivative + UDP + H(+)</text>
        <dbReference type="Rhea" id="RHEA:22932"/>
        <dbReference type="ChEBI" id="CHEBI:15378"/>
        <dbReference type="ChEBI" id="CHEBI:58223"/>
        <dbReference type="ChEBI" id="CHEBI:61631"/>
        <dbReference type="ChEBI" id="CHEBI:66914"/>
        <dbReference type="ChEBI" id="CHEBI:133507"/>
        <dbReference type="EC" id="2.4.1.38"/>
    </reaction>
    <physiologicalReaction direction="left-to-right" evidence="29">
        <dbReference type="Rhea" id="RHEA:22933"/>
    </physiologicalReaction>
</comment>
<dbReference type="EC" id="2.4.1.38" evidence="20"/>